<evidence type="ECO:0000313" key="2">
    <source>
        <dbReference type="EMBL" id="MBB6673642.1"/>
    </source>
</evidence>
<reference evidence="2 3" key="1">
    <citation type="submission" date="2020-08" db="EMBL/GenBank/DDBJ databases">
        <title>Cohnella phylogeny.</title>
        <authorList>
            <person name="Dunlap C."/>
        </authorList>
    </citation>
    <scope>NUCLEOTIDE SEQUENCE [LARGE SCALE GENOMIC DNA]</scope>
    <source>
        <strain evidence="2 3">DSM 28246</strain>
    </source>
</reference>
<organism evidence="2 3">
    <name type="scientific">Cohnella nanjingensis</name>
    <dbReference type="NCBI Taxonomy" id="1387779"/>
    <lineage>
        <taxon>Bacteria</taxon>
        <taxon>Bacillati</taxon>
        <taxon>Bacillota</taxon>
        <taxon>Bacilli</taxon>
        <taxon>Bacillales</taxon>
        <taxon>Paenibacillaceae</taxon>
        <taxon>Cohnella</taxon>
    </lineage>
</organism>
<gene>
    <name evidence="2" type="ORF">H7C19_23460</name>
</gene>
<keyword evidence="3" id="KW-1185">Reference proteome</keyword>
<keyword evidence="1" id="KW-0472">Membrane</keyword>
<proteinExistence type="predicted"/>
<sequence length="193" mass="21291">MITPQGKAYLDKLYHYLEKLPETERLDAVREIESHIVEGAANGEPEGVILARLGDPRKLARAYRSERLIGSVSMRSFKDVMTLVGFYCTAGLLSVMVVPVLAVLAYGFGFCSVLIFLAGVIRTFGVTWINMSIAPGMEVPTLWSMAVAIPVGAIVGGIAYISWRGLRKYLTSLSDRYRAVLPVKSMQSKMRPM</sequence>
<feature type="transmembrane region" description="Helical" evidence="1">
    <location>
        <begin position="80"/>
        <end position="101"/>
    </location>
</feature>
<dbReference type="Proteomes" id="UP000547209">
    <property type="component" value="Unassembled WGS sequence"/>
</dbReference>
<feature type="transmembrane region" description="Helical" evidence="1">
    <location>
        <begin position="107"/>
        <end position="129"/>
    </location>
</feature>
<dbReference type="EMBL" id="JACJVP010000041">
    <property type="protein sequence ID" value="MBB6673642.1"/>
    <property type="molecule type" value="Genomic_DNA"/>
</dbReference>
<dbReference type="AlphaFoldDB" id="A0A7X0VH05"/>
<protein>
    <submittedName>
        <fullName evidence="2">DUF1700 domain-containing protein</fullName>
    </submittedName>
</protein>
<name>A0A7X0VH05_9BACL</name>
<keyword evidence="1" id="KW-1133">Transmembrane helix</keyword>
<evidence type="ECO:0000313" key="3">
    <source>
        <dbReference type="Proteomes" id="UP000547209"/>
    </source>
</evidence>
<evidence type="ECO:0000256" key="1">
    <source>
        <dbReference type="SAM" id="Phobius"/>
    </source>
</evidence>
<comment type="caution">
    <text evidence="2">The sequence shown here is derived from an EMBL/GenBank/DDBJ whole genome shotgun (WGS) entry which is preliminary data.</text>
</comment>
<accession>A0A7X0VH05</accession>
<keyword evidence="1" id="KW-0812">Transmembrane</keyword>
<feature type="transmembrane region" description="Helical" evidence="1">
    <location>
        <begin position="141"/>
        <end position="163"/>
    </location>
</feature>
<dbReference type="Pfam" id="PF22564">
    <property type="entry name" value="HAAS"/>
    <property type="match status" value="1"/>
</dbReference>